<evidence type="ECO:0000259" key="1">
    <source>
        <dbReference type="Pfam" id="PF08281"/>
    </source>
</evidence>
<dbReference type="InterPro" id="IPR016032">
    <property type="entry name" value="Sig_transdc_resp-reg_C-effctor"/>
</dbReference>
<reference evidence="2 3" key="1">
    <citation type="submission" date="2015-12" db="EMBL/GenBank/DDBJ databases">
        <title>Draft genome sequnece of Fervidicola ferrireducens strain Y170.</title>
        <authorList>
            <person name="Patel B.K."/>
        </authorList>
    </citation>
    <scope>NUCLEOTIDE SEQUENCE [LARGE SCALE GENOMIC DNA]</scope>
    <source>
        <strain evidence="2 3">Y170</strain>
    </source>
</reference>
<protein>
    <recommendedName>
        <fullName evidence="1">RNA polymerase sigma factor 70 region 4 type 2 domain-containing protein</fullName>
    </recommendedName>
</protein>
<dbReference type="Proteomes" id="UP000070427">
    <property type="component" value="Unassembled WGS sequence"/>
</dbReference>
<dbReference type="Gene3D" id="1.10.10.10">
    <property type="entry name" value="Winged helix-like DNA-binding domain superfamily/Winged helix DNA-binding domain"/>
    <property type="match status" value="1"/>
</dbReference>
<dbReference type="AlphaFoldDB" id="A0A140L9P6"/>
<feature type="domain" description="RNA polymerase sigma factor 70 region 4 type 2" evidence="1">
    <location>
        <begin position="13"/>
        <end position="58"/>
    </location>
</feature>
<dbReference type="STRING" id="520764.AN618_13000"/>
<dbReference type="RefSeq" id="WP_066353284.1">
    <property type="nucleotide sequence ID" value="NZ_LOED01000013.1"/>
</dbReference>
<dbReference type="GO" id="GO:0016987">
    <property type="term" value="F:sigma factor activity"/>
    <property type="evidence" value="ECO:0007669"/>
    <property type="project" value="InterPro"/>
</dbReference>
<proteinExistence type="predicted"/>
<dbReference type="GO" id="GO:0003677">
    <property type="term" value="F:DNA binding"/>
    <property type="evidence" value="ECO:0007669"/>
    <property type="project" value="InterPro"/>
</dbReference>
<dbReference type="EMBL" id="LOED01000013">
    <property type="protein sequence ID" value="KXG77271.1"/>
    <property type="molecule type" value="Genomic_DNA"/>
</dbReference>
<accession>A0A140L9P6</accession>
<dbReference type="InterPro" id="IPR013249">
    <property type="entry name" value="RNA_pol_sigma70_r4_t2"/>
</dbReference>
<dbReference type="Pfam" id="PF08281">
    <property type="entry name" value="Sigma70_r4_2"/>
    <property type="match status" value="1"/>
</dbReference>
<dbReference type="InParanoid" id="A0A140L9P6"/>
<organism evidence="2 3">
    <name type="scientific">Fervidicola ferrireducens</name>
    <dbReference type="NCBI Taxonomy" id="520764"/>
    <lineage>
        <taxon>Bacteria</taxon>
        <taxon>Bacillati</taxon>
        <taxon>Bacillota</taxon>
        <taxon>Clostridia</taxon>
        <taxon>Thermosediminibacterales</taxon>
        <taxon>Thermosediminibacteraceae</taxon>
        <taxon>Fervidicola</taxon>
    </lineage>
</organism>
<dbReference type="OrthoDB" id="9789465at2"/>
<evidence type="ECO:0000313" key="3">
    <source>
        <dbReference type="Proteomes" id="UP000070427"/>
    </source>
</evidence>
<dbReference type="GO" id="GO:0006352">
    <property type="term" value="P:DNA-templated transcription initiation"/>
    <property type="evidence" value="ECO:0007669"/>
    <property type="project" value="InterPro"/>
</dbReference>
<evidence type="ECO:0000313" key="2">
    <source>
        <dbReference type="EMBL" id="KXG77271.1"/>
    </source>
</evidence>
<dbReference type="InterPro" id="IPR036388">
    <property type="entry name" value="WH-like_DNA-bd_sf"/>
</dbReference>
<keyword evidence="3" id="KW-1185">Reference proteome</keyword>
<sequence>MRATVNVSGEMLAVSALSPQQKKIYEMYLEGYKPRKISELTGISYETVRTQLKRITKKIKNLTSLSEIEEDPDIMHLYGKQQQIPYLKRNGYQIKDAAKVLGTSAGTARPYISRGYKAKNTKVSSIREYTLTREEMQEIVRKSEERNKPMSPDLVSMCYSLAMEEKKEKIKLICAAIFGAGYWEAKKALLDERAKAFRALATKGHQTYTYIESDARKIIPDVIEEYFSHVKDDTFRPLNGKAQEALQEIYRERKAMLERYGAIALRHVNHGCHAKAYPLKPVNPKTVKFEKTGKVVKIREKSLVIETDDETLEVNTEEIIISQNSSYYSISHMAARIGDVVNIGGGIVYIKDFIEEFPIRLITDKSAQE</sequence>
<comment type="caution">
    <text evidence="2">The sequence shown here is derived from an EMBL/GenBank/DDBJ whole genome shotgun (WGS) entry which is preliminary data.</text>
</comment>
<gene>
    <name evidence="2" type="ORF">AN618_13000</name>
</gene>
<name>A0A140L9P6_9FIRM</name>
<dbReference type="SUPFAM" id="SSF46894">
    <property type="entry name" value="C-terminal effector domain of the bipartite response regulators"/>
    <property type="match status" value="1"/>
</dbReference>